<organism evidence="1 2">
    <name type="scientific">Ramazzottius varieornatus</name>
    <name type="common">Water bear</name>
    <name type="synonym">Tardigrade</name>
    <dbReference type="NCBI Taxonomy" id="947166"/>
    <lineage>
        <taxon>Eukaryota</taxon>
        <taxon>Metazoa</taxon>
        <taxon>Ecdysozoa</taxon>
        <taxon>Tardigrada</taxon>
        <taxon>Eutardigrada</taxon>
        <taxon>Parachela</taxon>
        <taxon>Hypsibioidea</taxon>
        <taxon>Ramazzottiidae</taxon>
        <taxon>Ramazzottius</taxon>
    </lineage>
</organism>
<sequence>MDEDSELKRRLQLRLKLEAIRAKHPLEPDSVVFPSKESLVPPVGPVTSEEVINAVISFPNGSAGGPDGLRPQHLKDMLKGVRDPASTELAESLALLITLMLEGKVPDDICPVLYGASLTALPKKDGGIRPIAVGNTLRRLAGKIVSKQVMETMGVLVRPQQLGYGTKGGAEAAFHATRVFISHDKA</sequence>
<keyword evidence="2" id="KW-1185">Reference proteome</keyword>
<name>A0A1D1VSX9_RAMVA</name>
<dbReference type="AlphaFoldDB" id="A0A1D1VSX9"/>
<dbReference type="Proteomes" id="UP000186922">
    <property type="component" value="Unassembled WGS sequence"/>
</dbReference>
<gene>
    <name evidence="1" type="primary">RvY_14911-1</name>
    <name evidence="1" type="synonym">RvY_14911.1</name>
    <name evidence="1" type="ORF">RvY_14911</name>
</gene>
<comment type="caution">
    <text evidence="1">The sequence shown here is derived from an EMBL/GenBank/DDBJ whole genome shotgun (WGS) entry which is preliminary data.</text>
</comment>
<protein>
    <recommendedName>
        <fullName evidence="3">Reverse transcriptase domain-containing protein</fullName>
    </recommendedName>
</protein>
<evidence type="ECO:0008006" key="3">
    <source>
        <dbReference type="Google" id="ProtNLM"/>
    </source>
</evidence>
<dbReference type="EMBL" id="BDGG01000011">
    <property type="protein sequence ID" value="GAV04657.1"/>
    <property type="molecule type" value="Genomic_DNA"/>
</dbReference>
<evidence type="ECO:0000313" key="1">
    <source>
        <dbReference type="EMBL" id="GAV04657.1"/>
    </source>
</evidence>
<dbReference type="OrthoDB" id="7485566at2759"/>
<reference evidence="1 2" key="1">
    <citation type="journal article" date="2016" name="Nat. Commun.">
        <title>Extremotolerant tardigrade genome and improved radiotolerance of human cultured cells by tardigrade-unique protein.</title>
        <authorList>
            <person name="Hashimoto T."/>
            <person name="Horikawa D.D."/>
            <person name="Saito Y."/>
            <person name="Kuwahara H."/>
            <person name="Kozuka-Hata H."/>
            <person name="Shin-I T."/>
            <person name="Minakuchi Y."/>
            <person name="Ohishi K."/>
            <person name="Motoyama A."/>
            <person name="Aizu T."/>
            <person name="Enomoto A."/>
            <person name="Kondo K."/>
            <person name="Tanaka S."/>
            <person name="Hara Y."/>
            <person name="Koshikawa S."/>
            <person name="Sagara H."/>
            <person name="Miura T."/>
            <person name="Yokobori S."/>
            <person name="Miyagawa K."/>
            <person name="Suzuki Y."/>
            <person name="Kubo T."/>
            <person name="Oyama M."/>
            <person name="Kohara Y."/>
            <person name="Fujiyama A."/>
            <person name="Arakawa K."/>
            <person name="Katayama T."/>
            <person name="Toyoda A."/>
            <person name="Kunieda T."/>
        </authorList>
    </citation>
    <scope>NUCLEOTIDE SEQUENCE [LARGE SCALE GENOMIC DNA]</scope>
    <source>
        <strain evidence="1 2">YOKOZUNA-1</strain>
    </source>
</reference>
<evidence type="ECO:0000313" key="2">
    <source>
        <dbReference type="Proteomes" id="UP000186922"/>
    </source>
</evidence>
<proteinExistence type="predicted"/>
<accession>A0A1D1VSX9</accession>